<protein>
    <submittedName>
        <fullName evidence="2">Uncharacterized protein</fullName>
    </submittedName>
</protein>
<proteinExistence type="predicted"/>
<keyword evidence="3" id="KW-1185">Reference proteome</keyword>
<comment type="caution">
    <text evidence="2">The sequence shown here is derived from an EMBL/GenBank/DDBJ whole genome shotgun (WGS) entry which is preliminary data.</text>
</comment>
<dbReference type="PANTHER" id="PTHR14659:SF1">
    <property type="entry name" value="ALPHA- AND GAMMA-ADAPTIN-BINDING PROTEIN P34"/>
    <property type="match status" value="1"/>
</dbReference>
<sequence length="197" mass="21742">MSTSIVRHTSFLLRWISFKFKDSKCLKLESFVLDLSDEESVYEFEYEVLSVGSADPFDDTEEWVSANGFAGPSDMRGLAAQSNLVLECKQENGASSNKEVPHASNSTAALDDSISKGVSSAEEPEQDTEHDQAPEPDEGTNFEFEDLEQLMSEIGNMRDSSRLLPDFQRRDMAAKLAMKMATMFGVGSDGEVESIGE</sequence>
<evidence type="ECO:0000313" key="3">
    <source>
        <dbReference type="Proteomes" id="UP000290289"/>
    </source>
</evidence>
<dbReference type="AlphaFoldDB" id="A0A498KKM2"/>
<gene>
    <name evidence="2" type="ORF">DVH24_018357</name>
</gene>
<reference evidence="2 3" key="1">
    <citation type="submission" date="2018-10" db="EMBL/GenBank/DDBJ databases">
        <title>A high-quality apple genome assembly.</title>
        <authorList>
            <person name="Hu J."/>
        </authorList>
    </citation>
    <scope>NUCLEOTIDE SEQUENCE [LARGE SCALE GENOMIC DNA]</scope>
    <source>
        <strain evidence="3">cv. HFTH1</strain>
        <tissue evidence="2">Young leaf</tissue>
    </source>
</reference>
<dbReference type="STRING" id="3750.A0A498KKM2"/>
<feature type="region of interest" description="Disordered" evidence="1">
    <location>
        <begin position="92"/>
        <end position="140"/>
    </location>
</feature>
<dbReference type="PANTHER" id="PTHR14659">
    <property type="entry name" value="ALPHA- AND GAMMA-ADAPTIN-BINDING PROTEIN P34"/>
    <property type="match status" value="1"/>
</dbReference>
<dbReference type="InterPro" id="IPR019341">
    <property type="entry name" value="Alpha/Gamma-adaptin-bd_p34"/>
</dbReference>
<dbReference type="Pfam" id="PF10199">
    <property type="entry name" value="Adaptin_binding"/>
    <property type="match status" value="1"/>
</dbReference>
<evidence type="ECO:0000256" key="1">
    <source>
        <dbReference type="SAM" id="MobiDB-lite"/>
    </source>
</evidence>
<dbReference type="EMBL" id="RDQH01000328">
    <property type="protein sequence ID" value="RXI06315.1"/>
    <property type="molecule type" value="Genomic_DNA"/>
</dbReference>
<organism evidence="2 3">
    <name type="scientific">Malus domestica</name>
    <name type="common">Apple</name>
    <name type="synonym">Pyrus malus</name>
    <dbReference type="NCBI Taxonomy" id="3750"/>
    <lineage>
        <taxon>Eukaryota</taxon>
        <taxon>Viridiplantae</taxon>
        <taxon>Streptophyta</taxon>
        <taxon>Embryophyta</taxon>
        <taxon>Tracheophyta</taxon>
        <taxon>Spermatophyta</taxon>
        <taxon>Magnoliopsida</taxon>
        <taxon>eudicotyledons</taxon>
        <taxon>Gunneridae</taxon>
        <taxon>Pentapetalae</taxon>
        <taxon>rosids</taxon>
        <taxon>fabids</taxon>
        <taxon>Rosales</taxon>
        <taxon>Rosaceae</taxon>
        <taxon>Amygdaloideae</taxon>
        <taxon>Maleae</taxon>
        <taxon>Malus</taxon>
    </lineage>
</organism>
<feature type="compositionally biased region" description="Polar residues" evidence="1">
    <location>
        <begin position="92"/>
        <end position="108"/>
    </location>
</feature>
<name>A0A498KKM2_MALDO</name>
<evidence type="ECO:0000313" key="2">
    <source>
        <dbReference type="EMBL" id="RXI06315.1"/>
    </source>
</evidence>
<accession>A0A498KKM2</accession>
<dbReference type="Proteomes" id="UP000290289">
    <property type="component" value="Chromosome 2"/>
</dbReference>